<name>A0ABN8YWA3_RANTA</name>
<evidence type="ECO:0000313" key="1">
    <source>
        <dbReference type="EMBL" id="CAI9165236.1"/>
    </source>
</evidence>
<dbReference type="Proteomes" id="UP001176941">
    <property type="component" value="Chromosome 24"/>
</dbReference>
<accession>A0ABN8YWA3</accession>
<proteinExistence type="predicted"/>
<dbReference type="EMBL" id="OX459960">
    <property type="protein sequence ID" value="CAI9165236.1"/>
    <property type="molecule type" value="Genomic_DNA"/>
</dbReference>
<protein>
    <submittedName>
        <fullName evidence="1">Uncharacterized protein</fullName>
    </submittedName>
</protein>
<evidence type="ECO:0000313" key="2">
    <source>
        <dbReference type="Proteomes" id="UP001176941"/>
    </source>
</evidence>
<gene>
    <name evidence="1" type="ORF">MRATA1EN1_LOCUS14198</name>
</gene>
<sequence>MLRDILNGSQRWALAFLDISLLGNSSTAMAERQILSSCFTKPGFLPDQILTLIHTPLTLSLGFPGTSVKSNAVCFLADEASVKVASGFSPSTEQRFHWRETQASGPAQDRGRVAGRQAEGSCLCVAHLLLCFTWKFQTSLPARFSVTG</sequence>
<reference evidence="1" key="1">
    <citation type="submission" date="2023-04" db="EMBL/GenBank/DDBJ databases">
        <authorList>
            <consortium name="ELIXIR-Norway"/>
        </authorList>
    </citation>
    <scope>NUCLEOTIDE SEQUENCE [LARGE SCALE GENOMIC DNA]</scope>
</reference>
<keyword evidence="2" id="KW-1185">Reference proteome</keyword>
<organism evidence="1 2">
    <name type="scientific">Rangifer tarandus platyrhynchus</name>
    <name type="common">Svalbard reindeer</name>
    <dbReference type="NCBI Taxonomy" id="3082113"/>
    <lineage>
        <taxon>Eukaryota</taxon>
        <taxon>Metazoa</taxon>
        <taxon>Chordata</taxon>
        <taxon>Craniata</taxon>
        <taxon>Vertebrata</taxon>
        <taxon>Euteleostomi</taxon>
        <taxon>Mammalia</taxon>
        <taxon>Eutheria</taxon>
        <taxon>Laurasiatheria</taxon>
        <taxon>Artiodactyla</taxon>
        <taxon>Ruminantia</taxon>
        <taxon>Pecora</taxon>
        <taxon>Cervidae</taxon>
        <taxon>Odocoileinae</taxon>
        <taxon>Rangifer</taxon>
    </lineage>
</organism>